<dbReference type="GO" id="GO:0005829">
    <property type="term" value="C:cytosol"/>
    <property type="evidence" value="ECO:0007669"/>
    <property type="project" value="TreeGrafter"/>
</dbReference>
<dbReference type="EMBL" id="LZPO01117198">
    <property type="protein sequence ID" value="OBS57297.1"/>
    <property type="molecule type" value="Genomic_DNA"/>
</dbReference>
<evidence type="ECO:0000256" key="3">
    <source>
        <dbReference type="ARBA" id="ARBA00022490"/>
    </source>
</evidence>
<keyword evidence="3" id="KW-0963">Cytoplasm</keyword>
<evidence type="ECO:0000256" key="6">
    <source>
        <dbReference type="ARBA" id="ARBA00023273"/>
    </source>
</evidence>
<name>A0A1A6FVX9_NEOLE</name>
<proteinExistence type="predicted"/>
<comment type="caution">
    <text evidence="7">The sequence shown here is derived from an EMBL/GenBank/DDBJ whole genome shotgun (WGS) entry which is preliminary data.</text>
</comment>
<keyword evidence="4" id="KW-0677">Repeat</keyword>
<dbReference type="PANTHER" id="PTHR14338:SF1">
    <property type="entry name" value="ACTIN FILAMENT-ASSOCIATED PROTEIN 1-LIKE 1"/>
    <property type="match status" value="1"/>
</dbReference>
<evidence type="ECO:0000256" key="1">
    <source>
        <dbReference type="ARBA" id="ARBA00004316"/>
    </source>
</evidence>
<comment type="subcellular location">
    <subcellularLocation>
        <location evidence="1">Cell projection</location>
    </subcellularLocation>
    <subcellularLocation>
        <location evidence="2">Cytoplasm</location>
    </subcellularLocation>
</comment>
<dbReference type="STRING" id="56216.A0A1A6FVX9"/>
<sequence length="108" mass="12507">MSRAAGRKITSIISFSKKKMLVEDLQTFSSEKEVPCCGYLNVLAGRNYGAVSSAALYFHKDRTDLHTHMNSKNQVEEDACRYLVEKERLEKEREMIQTELMVCNRRRS</sequence>
<accession>A0A1A6FVX9</accession>
<dbReference type="AlphaFoldDB" id="A0A1A6FVX9"/>
<keyword evidence="6" id="KW-0966">Cell projection</keyword>
<evidence type="ECO:0000256" key="5">
    <source>
        <dbReference type="ARBA" id="ARBA00023054"/>
    </source>
</evidence>
<protein>
    <submittedName>
        <fullName evidence="7">Uncharacterized protein</fullName>
    </submittedName>
</protein>
<dbReference type="GO" id="GO:0042995">
    <property type="term" value="C:cell projection"/>
    <property type="evidence" value="ECO:0007669"/>
    <property type="project" value="UniProtKB-SubCell"/>
</dbReference>
<dbReference type="OrthoDB" id="9937741at2759"/>
<gene>
    <name evidence="7" type="ORF">A6R68_11577</name>
</gene>
<dbReference type="PANTHER" id="PTHR14338">
    <property type="entry name" value="ACTIN FILAMENT-ASSOCIATED PROTEIN 1 FAMILY MEMBER"/>
    <property type="match status" value="1"/>
</dbReference>
<evidence type="ECO:0000256" key="2">
    <source>
        <dbReference type="ARBA" id="ARBA00004496"/>
    </source>
</evidence>
<dbReference type="Proteomes" id="UP000092124">
    <property type="component" value="Unassembled WGS sequence"/>
</dbReference>
<keyword evidence="5" id="KW-0175">Coiled coil</keyword>
<reference evidence="7 8" key="1">
    <citation type="submission" date="2016-06" db="EMBL/GenBank/DDBJ databases">
        <title>The Draft Genome Sequence and Annotation of the Desert Woodrat Neotoma lepida.</title>
        <authorList>
            <person name="Campbell M."/>
            <person name="Oakeson K.F."/>
            <person name="Yandell M."/>
            <person name="Halpert J.R."/>
            <person name="Dearing D."/>
        </authorList>
    </citation>
    <scope>NUCLEOTIDE SEQUENCE [LARGE SCALE GENOMIC DNA]</scope>
    <source>
        <strain evidence="7">417</strain>
        <tissue evidence="7">Liver</tissue>
    </source>
</reference>
<evidence type="ECO:0000256" key="4">
    <source>
        <dbReference type="ARBA" id="ARBA00022737"/>
    </source>
</evidence>
<organism evidence="7 8">
    <name type="scientific">Neotoma lepida</name>
    <name type="common">Desert woodrat</name>
    <dbReference type="NCBI Taxonomy" id="56216"/>
    <lineage>
        <taxon>Eukaryota</taxon>
        <taxon>Metazoa</taxon>
        <taxon>Chordata</taxon>
        <taxon>Craniata</taxon>
        <taxon>Vertebrata</taxon>
        <taxon>Euteleostomi</taxon>
        <taxon>Mammalia</taxon>
        <taxon>Eutheria</taxon>
        <taxon>Euarchontoglires</taxon>
        <taxon>Glires</taxon>
        <taxon>Rodentia</taxon>
        <taxon>Myomorpha</taxon>
        <taxon>Muroidea</taxon>
        <taxon>Cricetidae</taxon>
        <taxon>Neotominae</taxon>
        <taxon>Neotoma</taxon>
    </lineage>
</organism>
<dbReference type="GO" id="GO:0017124">
    <property type="term" value="F:SH3 domain binding"/>
    <property type="evidence" value="ECO:0007669"/>
    <property type="project" value="TreeGrafter"/>
</dbReference>
<evidence type="ECO:0000313" key="8">
    <source>
        <dbReference type="Proteomes" id="UP000092124"/>
    </source>
</evidence>
<dbReference type="InterPro" id="IPR030113">
    <property type="entry name" value="AFAP"/>
</dbReference>
<keyword evidence="8" id="KW-1185">Reference proteome</keyword>
<evidence type="ECO:0000313" key="7">
    <source>
        <dbReference type="EMBL" id="OBS57297.1"/>
    </source>
</evidence>